<evidence type="ECO:0000256" key="4">
    <source>
        <dbReference type="ARBA" id="ARBA00023163"/>
    </source>
</evidence>
<organism evidence="6 7">
    <name type="scientific">Paenibacillus nasutitermitis</name>
    <dbReference type="NCBI Taxonomy" id="1652958"/>
    <lineage>
        <taxon>Bacteria</taxon>
        <taxon>Bacillati</taxon>
        <taxon>Bacillota</taxon>
        <taxon>Bacilli</taxon>
        <taxon>Bacillales</taxon>
        <taxon>Paenibacillaceae</taxon>
        <taxon>Paenibacillus</taxon>
    </lineage>
</organism>
<accession>A0A916Z1S1</accession>
<dbReference type="PANTHER" id="PTHR30146:SF148">
    <property type="entry name" value="HTH-TYPE TRANSCRIPTIONAL REPRESSOR PURR-RELATED"/>
    <property type="match status" value="1"/>
</dbReference>
<feature type="domain" description="HTH lacI-type" evidence="5">
    <location>
        <begin position="5"/>
        <end position="59"/>
    </location>
</feature>
<evidence type="ECO:0000256" key="3">
    <source>
        <dbReference type="ARBA" id="ARBA00023125"/>
    </source>
</evidence>
<dbReference type="Gene3D" id="1.10.260.40">
    <property type="entry name" value="lambda repressor-like DNA-binding domains"/>
    <property type="match status" value="1"/>
</dbReference>
<dbReference type="Proteomes" id="UP000612456">
    <property type="component" value="Unassembled WGS sequence"/>
</dbReference>
<protein>
    <submittedName>
        <fullName evidence="6">Transcriptional regulator</fullName>
    </submittedName>
</protein>
<dbReference type="InterPro" id="IPR028082">
    <property type="entry name" value="Peripla_BP_I"/>
</dbReference>
<dbReference type="SMART" id="SM00354">
    <property type="entry name" value="HTH_LACI"/>
    <property type="match status" value="1"/>
</dbReference>
<evidence type="ECO:0000259" key="5">
    <source>
        <dbReference type="PROSITE" id="PS50932"/>
    </source>
</evidence>
<dbReference type="GO" id="GO:0003700">
    <property type="term" value="F:DNA-binding transcription factor activity"/>
    <property type="evidence" value="ECO:0007669"/>
    <property type="project" value="TreeGrafter"/>
</dbReference>
<dbReference type="SUPFAM" id="SSF53822">
    <property type="entry name" value="Periplasmic binding protein-like I"/>
    <property type="match status" value="1"/>
</dbReference>
<keyword evidence="4" id="KW-0804">Transcription</keyword>
<proteinExistence type="predicted"/>
<dbReference type="InterPro" id="IPR010982">
    <property type="entry name" value="Lambda_DNA-bd_dom_sf"/>
</dbReference>
<reference evidence="6" key="2">
    <citation type="submission" date="2020-09" db="EMBL/GenBank/DDBJ databases">
        <authorList>
            <person name="Sun Q."/>
            <person name="Zhou Y."/>
        </authorList>
    </citation>
    <scope>NUCLEOTIDE SEQUENCE</scope>
    <source>
        <strain evidence="6">CGMCC 1.15178</strain>
    </source>
</reference>
<dbReference type="AlphaFoldDB" id="A0A916Z1S1"/>
<evidence type="ECO:0000313" key="6">
    <source>
        <dbReference type="EMBL" id="GGD71932.1"/>
    </source>
</evidence>
<evidence type="ECO:0000313" key="7">
    <source>
        <dbReference type="Proteomes" id="UP000612456"/>
    </source>
</evidence>
<sequence>MAQKISMQQIADRLGVSKYTVSQALSGKPGVSEATRREVTAMAAALGYRIQSRGPAASGSGAESNASSGPKEAAETILIGLNGLHAEEPLFWRRVKEGIDAGCKEFGLIPHYFILDKIGEKASSLGELVGFPLAETKGFIIAGKCPVALLLRLKRTGLPMVLVDHEETVAGADAVLNDNVEAGRMACSQLATQGCKSIVFVGHDRFAVSFRERFWGCRIALDDYNGQGRRKLIPTGLKHAASPTGAGTPIQLKKWTIPYGASSSWKQSLKRRIGAAIESLDLPDGMICANDDIALELLDLLRLYGVGFPGQCRVLGIDNTAASLKAAVPLTTIDLAKERLGMRAVETFVRRCRYPEAPYEKVILSAKLIVRYSG</sequence>
<dbReference type="InterPro" id="IPR046335">
    <property type="entry name" value="LacI/GalR-like_sensor"/>
</dbReference>
<dbReference type="Gene3D" id="3.40.50.2300">
    <property type="match status" value="2"/>
</dbReference>
<dbReference type="Pfam" id="PF13377">
    <property type="entry name" value="Peripla_BP_3"/>
    <property type="match status" value="1"/>
</dbReference>
<name>A0A916Z1S1_9BACL</name>
<keyword evidence="2" id="KW-0805">Transcription regulation</keyword>
<dbReference type="PANTHER" id="PTHR30146">
    <property type="entry name" value="LACI-RELATED TRANSCRIPTIONAL REPRESSOR"/>
    <property type="match status" value="1"/>
</dbReference>
<gene>
    <name evidence="6" type="ORF">GCM10010911_32340</name>
</gene>
<dbReference type="SUPFAM" id="SSF47413">
    <property type="entry name" value="lambda repressor-like DNA-binding domains"/>
    <property type="match status" value="1"/>
</dbReference>
<evidence type="ECO:0000256" key="2">
    <source>
        <dbReference type="ARBA" id="ARBA00023015"/>
    </source>
</evidence>
<dbReference type="EMBL" id="BMHP01000002">
    <property type="protein sequence ID" value="GGD71932.1"/>
    <property type="molecule type" value="Genomic_DNA"/>
</dbReference>
<dbReference type="PROSITE" id="PS50932">
    <property type="entry name" value="HTH_LACI_2"/>
    <property type="match status" value="1"/>
</dbReference>
<dbReference type="InterPro" id="IPR000843">
    <property type="entry name" value="HTH_LacI"/>
</dbReference>
<dbReference type="RefSeq" id="WP_188992954.1">
    <property type="nucleotide sequence ID" value="NZ_BMHP01000002.1"/>
</dbReference>
<keyword evidence="7" id="KW-1185">Reference proteome</keyword>
<comment type="caution">
    <text evidence="6">The sequence shown here is derived from an EMBL/GenBank/DDBJ whole genome shotgun (WGS) entry which is preliminary data.</text>
</comment>
<reference evidence="6" key="1">
    <citation type="journal article" date="2014" name="Int. J. Syst. Evol. Microbiol.">
        <title>Complete genome sequence of Corynebacterium casei LMG S-19264T (=DSM 44701T), isolated from a smear-ripened cheese.</title>
        <authorList>
            <consortium name="US DOE Joint Genome Institute (JGI-PGF)"/>
            <person name="Walter F."/>
            <person name="Albersmeier A."/>
            <person name="Kalinowski J."/>
            <person name="Ruckert C."/>
        </authorList>
    </citation>
    <scope>NUCLEOTIDE SEQUENCE</scope>
    <source>
        <strain evidence="6">CGMCC 1.15178</strain>
    </source>
</reference>
<dbReference type="Pfam" id="PF00356">
    <property type="entry name" value="LacI"/>
    <property type="match status" value="1"/>
</dbReference>
<keyword evidence="3" id="KW-0238">DNA-binding</keyword>
<dbReference type="GO" id="GO:0000976">
    <property type="term" value="F:transcription cis-regulatory region binding"/>
    <property type="evidence" value="ECO:0007669"/>
    <property type="project" value="TreeGrafter"/>
</dbReference>
<evidence type="ECO:0000256" key="1">
    <source>
        <dbReference type="ARBA" id="ARBA00022491"/>
    </source>
</evidence>
<keyword evidence="1" id="KW-0678">Repressor</keyword>
<dbReference type="CDD" id="cd01392">
    <property type="entry name" value="HTH_LacI"/>
    <property type="match status" value="1"/>
</dbReference>